<evidence type="ECO:0000313" key="2">
    <source>
        <dbReference type="EMBL" id="MPC15991.1"/>
    </source>
</evidence>
<feature type="region of interest" description="Disordered" evidence="1">
    <location>
        <begin position="1"/>
        <end position="25"/>
    </location>
</feature>
<feature type="compositionally biased region" description="Basic and acidic residues" evidence="1">
    <location>
        <begin position="15"/>
        <end position="25"/>
    </location>
</feature>
<feature type="compositionally biased region" description="Basic residues" evidence="1">
    <location>
        <begin position="1"/>
        <end position="13"/>
    </location>
</feature>
<reference evidence="2 3" key="1">
    <citation type="submission" date="2019-05" db="EMBL/GenBank/DDBJ databases">
        <title>Another draft genome of Portunus trituberculatus and its Hox gene families provides insights of decapod evolution.</title>
        <authorList>
            <person name="Jeong J.-H."/>
            <person name="Song I."/>
            <person name="Kim S."/>
            <person name="Choi T."/>
            <person name="Kim D."/>
            <person name="Ryu S."/>
            <person name="Kim W."/>
        </authorList>
    </citation>
    <scope>NUCLEOTIDE SEQUENCE [LARGE SCALE GENOMIC DNA]</scope>
    <source>
        <tissue evidence="2">Muscle</tissue>
    </source>
</reference>
<accession>A0A5B7D3X8</accession>
<organism evidence="2 3">
    <name type="scientific">Portunus trituberculatus</name>
    <name type="common">Swimming crab</name>
    <name type="synonym">Neptunus trituberculatus</name>
    <dbReference type="NCBI Taxonomy" id="210409"/>
    <lineage>
        <taxon>Eukaryota</taxon>
        <taxon>Metazoa</taxon>
        <taxon>Ecdysozoa</taxon>
        <taxon>Arthropoda</taxon>
        <taxon>Crustacea</taxon>
        <taxon>Multicrustacea</taxon>
        <taxon>Malacostraca</taxon>
        <taxon>Eumalacostraca</taxon>
        <taxon>Eucarida</taxon>
        <taxon>Decapoda</taxon>
        <taxon>Pleocyemata</taxon>
        <taxon>Brachyura</taxon>
        <taxon>Eubrachyura</taxon>
        <taxon>Portunoidea</taxon>
        <taxon>Portunidae</taxon>
        <taxon>Portuninae</taxon>
        <taxon>Portunus</taxon>
    </lineage>
</organism>
<evidence type="ECO:0000313" key="3">
    <source>
        <dbReference type="Proteomes" id="UP000324222"/>
    </source>
</evidence>
<sequence length="85" mass="9507">MTRSTHNKHKARNTTRSEKHPLWEHEKQQAIQAALHPWLRKKVCGALHSHFTTNGALRMGKKIVGEEPGGGTKESIEGERTCVVG</sequence>
<protein>
    <submittedName>
        <fullName evidence="2">Uncharacterized protein</fullName>
    </submittedName>
</protein>
<feature type="compositionally biased region" description="Basic and acidic residues" evidence="1">
    <location>
        <begin position="74"/>
        <end position="85"/>
    </location>
</feature>
<dbReference type="EMBL" id="VSRR010000469">
    <property type="protein sequence ID" value="MPC15991.1"/>
    <property type="molecule type" value="Genomic_DNA"/>
</dbReference>
<dbReference type="AlphaFoldDB" id="A0A5B7D3X8"/>
<keyword evidence="3" id="KW-1185">Reference proteome</keyword>
<evidence type="ECO:0000256" key="1">
    <source>
        <dbReference type="SAM" id="MobiDB-lite"/>
    </source>
</evidence>
<dbReference type="Proteomes" id="UP000324222">
    <property type="component" value="Unassembled WGS sequence"/>
</dbReference>
<feature type="region of interest" description="Disordered" evidence="1">
    <location>
        <begin position="62"/>
        <end position="85"/>
    </location>
</feature>
<name>A0A5B7D3X8_PORTR</name>
<comment type="caution">
    <text evidence="2">The sequence shown here is derived from an EMBL/GenBank/DDBJ whole genome shotgun (WGS) entry which is preliminary data.</text>
</comment>
<gene>
    <name evidence="2" type="ORF">E2C01_008797</name>
</gene>
<proteinExistence type="predicted"/>